<keyword evidence="4 5" id="KW-0472">Membrane</keyword>
<evidence type="ECO:0000313" key="8">
    <source>
        <dbReference type="RefSeq" id="XP_006826049.1"/>
    </source>
</evidence>
<evidence type="ECO:0000256" key="4">
    <source>
        <dbReference type="ARBA" id="ARBA00023136"/>
    </source>
</evidence>
<dbReference type="InterPro" id="IPR050186">
    <property type="entry name" value="TPT_transporter"/>
</dbReference>
<comment type="subcellular location">
    <subcellularLocation>
        <location evidence="1">Membrane</location>
        <topology evidence="1">Multi-pass membrane protein</topology>
    </subcellularLocation>
</comment>
<dbReference type="InterPro" id="IPR004853">
    <property type="entry name" value="Sugar_P_trans_dom"/>
</dbReference>
<dbReference type="Proteomes" id="UP000694865">
    <property type="component" value="Unplaced"/>
</dbReference>
<feature type="domain" description="Sugar phosphate transporter" evidence="6">
    <location>
        <begin position="15"/>
        <end position="304"/>
    </location>
</feature>
<evidence type="ECO:0000313" key="7">
    <source>
        <dbReference type="Proteomes" id="UP000694865"/>
    </source>
</evidence>
<evidence type="ECO:0000259" key="6">
    <source>
        <dbReference type="Pfam" id="PF03151"/>
    </source>
</evidence>
<feature type="transmembrane region" description="Helical" evidence="5">
    <location>
        <begin position="287"/>
        <end position="304"/>
    </location>
</feature>
<dbReference type="SUPFAM" id="SSF103481">
    <property type="entry name" value="Multidrug resistance efflux transporter EmrE"/>
    <property type="match status" value="1"/>
</dbReference>
<feature type="transmembrane region" description="Helical" evidence="5">
    <location>
        <begin position="12"/>
        <end position="33"/>
    </location>
</feature>
<keyword evidence="7" id="KW-1185">Reference proteome</keyword>
<dbReference type="Pfam" id="PF03151">
    <property type="entry name" value="TPT"/>
    <property type="match status" value="1"/>
</dbReference>
<evidence type="ECO:0000256" key="5">
    <source>
        <dbReference type="SAM" id="Phobius"/>
    </source>
</evidence>
<dbReference type="InterPro" id="IPR037185">
    <property type="entry name" value="EmrE-like"/>
</dbReference>
<feature type="transmembrane region" description="Helical" evidence="5">
    <location>
        <begin position="108"/>
        <end position="129"/>
    </location>
</feature>
<evidence type="ECO:0000256" key="2">
    <source>
        <dbReference type="ARBA" id="ARBA00022692"/>
    </source>
</evidence>
<dbReference type="RefSeq" id="XP_006826049.1">
    <property type="nucleotide sequence ID" value="XM_006825986.1"/>
</dbReference>
<proteinExistence type="predicted"/>
<gene>
    <name evidence="8" type="primary">LOC102803295</name>
</gene>
<protein>
    <submittedName>
        <fullName evidence="8">Solute carrier family 35 member E1-like</fullName>
    </submittedName>
</protein>
<accession>A0ABM0N1A8</accession>
<evidence type="ECO:0000256" key="3">
    <source>
        <dbReference type="ARBA" id="ARBA00022989"/>
    </source>
</evidence>
<dbReference type="PANTHER" id="PTHR11132">
    <property type="entry name" value="SOLUTE CARRIER FAMILY 35"/>
    <property type="match status" value="1"/>
</dbReference>
<reference evidence="8" key="1">
    <citation type="submission" date="2025-08" db="UniProtKB">
        <authorList>
            <consortium name="RefSeq"/>
        </authorList>
    </citation>
    <scope>IDENTIFICATION</scope>
    <source>
        <tissue evidence="8">Testes</tissue>
    </source>
</reference>
<keyword evidence="3 5" id="KW-1133">Transmembrane helix</keyword>
<feature type="transmembrane region" description="Helical" evidence="5">
    <location>
        <begin position="45"/>
        <end position="66"/>
    </location>
</feature>
<feature type="transmembrane region" description="Helical" evidence="5">
    <location>
        <begin position="78"/>
        <end position="102"/>
    </location>
</feature>
<name>A0ABM0N1A8_SACKO</name>
<feature type="transmembrane region" description="Helical" evidence="5">
    <location>
        <begin position="191"/>
        <end position="212"/>
    </location>
</feature>
<feature type="transmembrane region" description="Helical" evidence="5">
    <location>
        <begin position="159"/>
        <end position="179"/>
    </location>
</feature>
<dbReference type="GeneID" id="102803295"/>
<feature type="transmembrane region" description="Helical" evidence="5">
    <location>
        <begin position="232"/>
        <end position="257"/>
    </location>
</feature>
<keyword evidence="2 5" id="KW-0812">Transmembrane</keyword>
<organism evidence="7 8">
    <name type="scientific">Saccoglossus kowalevskii</name>
    <name type="common">Acorn worm</name>
    <dbReference type="NCBI Taxonomy" id="10224"/>
    <lineage>
        <taxon>Eukaryota</taxon>
        <taxon>Metazoa</taxon>
        <taxon>Hemichordata</taxon>
        <taxon>Enteropneusta</taxon>
        <taxon>Harrimaniidae</taxon>
        <taxon>Saccoglossus</taxon>
    </lineage>
</organism>
<feature type="transmembrane region" description="Helical" evidence="5">
    <location>
        <begin position="136"/>
        <end position="153"/>
    </location>
</feature>
<evidence type="ECO:0000256" key="1">
    <source>
        <dbReference type="ARBA" id="ARBA00004141"/>
    </source>
</evidence>
<sequence>MALTNDSKLFEEFCRIVFLCVIWYASSAGQNVIGKQVLDYFPYPMTITMSHMFSLALYLGPILKAWNIPTAQPIERKYYWSVIVPLAFGKFYASVSSHFSIWKMSVSYAHTVKAMMPIFTVTLSRIILYEKQTTKVYLSLLPIIFGVLLATATEISFDLLGLLSSLSATIAFALQNIFSKKALRDTNVHHLRLLLTMGELACWGMVPIWLLTDVFSIINDQETINRIEWLPTVFLILTTGFLNFLQNIVAFSVLSLVTPLSYSVANATKRIIVISASLLLLQNPVTRYNVLGMLIAILGVLYYNKAKYDLRRSKQLLPLYTNDFKAVEKIGLRRNGLSTGSFYHL</sequence>